<name>F8PHD7_SERL3</name>
<dbReference type="HOGENOM" id="CLU_2224800_0_0_1"/>
<organism evidence="2">
    <name type="scientific">Serpula lacrymans var. lacrymans (strain S7.3)</name>
    <name type="common">Dry rot fungus</name>
    <dbReference type="NCBI Taxonomy" id="936435"/>
    <lineage>
        <taxon>Eukaryota</taxon>
        <taxon>Fungi</taxon>
        <taxon>Dikarya</taxon>
        <taxon>Basidiomycota</taxon>
        <taxon>Agaricomycotina</taxon>
        <taxon>Agaricomycetes</taxon>
        <taxon>Agaricomycetidae</taxon>
        <taxon>Boletales</taxon>
        <taxon>Coniophorineae</taxon>
        <taxon>Serpulaceae</taxon>
        <taxon>Serpula</taxon>
    </lineage>
</organism>
<gene>
    <name evidence="1" type="ORF">SERLA73DRAFT_149279</name>
</gene>
<accession>F8PHD7</accession>
<dbReference type="AlphaFoldDB" id="F8PHD7"/>
<evidence type="ECO:0000313" key="1">
    <source>
        <dbReference type="EMBL" id="EGO04983.1"/>
    </source>
</evidence>
<dbReference type="InParanoid" id="F8PHD7"/>
<keyword evidence="2" id="KW-1185">Reference proteome</keyword>
<protein>
    <submittedName>
        <fullName evidence="1">Uncharacterized protein</fullName>
    </submittedName>
</protein>
<dbReference type="EMBL" id="GL945474">
    <property type="protein sequence ID" value="EGO04983.1"/>
    <property type="molecule type" value="Genomic_DNA"/>
</dbReference>
<sequence length="106" mass="11859">MFTINIAAGGGGEENVIPGYIGKLQSVLKGMLTELSEEELAELNEKREKWYIDGPSEEVRQKAAEMKGRKVVKDFQMKIPGLKQAMSTMMKLSLSYLARYNPTGKM</sequence>
<proteinExistence type="predicted"/>
<evidence type="ECO:0000313" key="2">
    <source>
        <dbReference type="Proteomes" id="UP000008063"/>
    </source>
</evidence>
<reference evidence="2" key="1">
    <citation type="journal article" date="2011" name="Science">
        <title>The plant cell wall-decomposing machinery underlies the functional diversity of forest fungi.</title>
        <authorList>
            <person name="Eastwood D.C."/>
            <person name="Floudas D."/>
            <person name="Binder M."/>
            <person name="Majcherczyk A."/>
            <person name="Schneider P."/>
            <person name="Aerts A."/>
            <person name="Asiegbu F.O."/>
            <person name="Baker S.E."/>
            <person name="Barry K."/>
            <person name="Bendiksby M."/>
            <person name="Blumentritt M."/>
            <person name="Coutinho P.M."/>
            <person name="Cullen D."/>
            <person name="de Vries R.P."/>
            <person name="Gathman A."/>
            <person name="Goodell B."/>
            <person name="Henrissat B."/>
            <person name="Ihrmark K."/>
            <person name="Kauserud H."/>
            <person name="Kohler A."/>
            <person name="LaButti K."/>
            <person name="Lapidus A."/>
            <person name="Lavin J.L."/>
            <person name="Lee Y.-H."/>
            <person name="Lindquist E."/>
            <person name="Lilly W."/>
            <person name="Lucas S."/>
            <person name="Morin E."/>
            <person name="Murat C."/>
            <person name="Oguiza J.A."/>
            <person name="Park J."/>
            <person name="Pisabarro A.G."/>
            <person name="Riley R."/>
            <person name="Rosling A."/>
            <person name="Salamov A."/>
            <person name="Schmidt O."/>
            <person name="Schmutz J."/>
            <person name="Skrede I."/>
            <person name="Stenlid J."/>
            <person name="Wiebenga A."/>
            <person name="Xie X."/>
            <person name="Kuees U."/>
            <person name="Hibbett D.S."/>
            <person name="Hoffmeister D."/>
            <person name="Hoegberg N."/>
            <person name="Martin F."/>
            <person name="Grigoriev I.V."/>
            <person name="Watkinson S.C."/>
        </authorList>
    </citation>
    <scope>NUCLEOTIDE SEQUENCE [LARGE SCALE GENOMIC DNA]</scope>
    <source>
        <strain evidence="2">strain S7.3</strain>
    </source>
</reference>
<dbReference type="Proteomes" id="UP000008063">
    <property type="component" value="Unassembled WGS sequence"/>
</dbReference>